<dbReference type="STRING" id="1192034.CAP_0271"/>
<dbReference type="EMBL" id="ASRX01000010">
    <property type="protein sequence ID" value="EYF07518.1"/>
    <property type="molecule type" value="Genomic_DNA"/>
</dbReference>
<evidence type="ECO:0000259" key="2">
    <source>
        <dbReference type="Pfam" id="PF01425"/>
    </source>
</evidence>
<feature type="domain" description="Amidase" evidence="2">
    <location>
        <begin position="94"/>
        <end position="514"/>
    </location>
</feature>
<dbReference type="GO" id="GO:0016740">
    <property type="term" value="F:transferase activity"/>
    <property type="evidence" value="ECO:0007669"/>
    <property type="project" value="UniProtKB-KW"/>
</dbReference>
<dbReference type="Gene3D" id="3.90.1300.10">
    <property type="entry name" value="Amidase signature (AS) domain"/>
    <property type="match status" value="1"/>
</dbReference>
<keyword evidence="3" id="KW-0808">Transferase</keyword>
<dbReference type="InterPro" id="IPR036928">
    <property type="entry name" value="AS_sf"/>
</dbReference>
<dbReference type="SUPFAM" id="SSF75304">
    <property type="entry name" value="Amidase signature (AS) enzymes"/>
    <property type="match status" value="1"/>
</dbReference>
<dbReference type="eggNOG" id="COG0154">
    <property type="taxonomic scope" value="Bacteria"/>
</dbReference>
<dbReference type="AlphaFoldDB" id="A0A017TE03"/>
<organism evidence="3 4">
    <name type="scientific">Chondromyces apiculatus DSM 436</name>
    <dbReference type="NCBI Taxonomy" id="1192034"/>
    <lineage>
        <taxon>Bacteria</taxon>
        <taxon>Pseudomonadati</taxon>
        <taxon>Myxococcota</taxon>
        <taxon>Polyangia</taxon>
        <taxon>Polyangiales</taxon>
        <taxon>Polyangiaceae</taxon>
        <taxon>Chondromyces</taxon>
    </lineage>
</organism>
<dbReference type="Proteomes" id="UP000019678">
    <property type="component" value="Unassembled WGS sequence"/>
</dbReference>
<name>A0A017TE03_9BACT</name>
<feature type="region of interest" description="Disordered" evidence="1">
    <location>
        <begin position="33"/>
        <end position="66"/>
    </location>
</feature>
<accession>A0A017TE03</accession>
<proteinExistence type="predicted"/>
<dbReference type="InterPro" id="IPR023631">
    <property type="entry name" value="Amidase_dom"/>
</dbReference>
<sequence length="539" mass="55400">MAAESPVTAGAVRAALKGGLGITALQRLPLGARAAPLPSDHRPLQARASRAPENEEFAPPAAGGPLRTAADIQQALREGRVSPVEVTERALAALEALRGRRPSMNVLAASDVDDVRAQAAASAARYAAGAARGALDGVPVLIKDELDVAGLPTRQGSRCTPEAPKERDGTVAARLRGAGAVILGKTVMTEWGMSPIGANVNLVMPRNPHHPERAAGGSSTGSAVGVALGVAPLAVGTDAGGSIRLPASLCGVFGIKPTYGRVSSKGSLIGGSVTHAGPIGASVADLAAFLDAVASTVDPEDPTTRWAPPPPRGGFSARLRAGVRGLRIGVIDAEWRDASSEVASVCWQALHALEREGAEIVRVLVPLSRSAPAIGYVTVVPEVLAERQEDWLERREVLTDDLRLTLAVGSGLTALEYLDGQRLRTRLREQVAAALREVDVLALPTMGGGAPRYTDADVREGFGDPAAIDALCRFAFLGNLTGLPAGTAPVGVDGEGVPVGLQFMGDAWDEAGVLGVMEYLSRAGIATPLRAPGAVDLLG</sequence>
<dbReference type="Pfam" id="PF01425">
    <property type="entry name" value="Amidase"/>
    <property type="match status" value="1"/>
</dbReference>
<evidence type="ECO:0000313" key="4">
    <source>
        <dbReference type="Proteomes" id="UP000019678"/>
    </source>
</evidence>
<dbReference type="PANTHER" id="PTHR11895">
    <property type="entry name" value="TRANSAMIDASE"/>
    <property type="match status" value="1"/>
</dbReference>
<gene>
    <name evidence="3" type="ORF">CAP_0271</name>
</gene>
<keyword evidence="4" id="KW-1185">Reference proteome</keyword>
<protein>
    <submittedName>
        <fullName evidence="3">Asp-tRNAAsn/Glu-tRNAGln amidotransferase A subunit and amidase</fullName>
    </submittedName>
</protein>
<comment type="caution">
    <text evidence="3">The sequence shown here is derived from an EMBL/GenBank/DDBJ whole genome shotgun (WGS) entry which is preliminary data.</text>
</comment>
<reference evidence="3 4" key="1">
    <citation type="submission" date="2013-05" db="EMBL/GenBank/DDBJ databases">
        <title>Genome assembly of Chondromyces apiculatus DSM 436.</title>
        <authorList>
            <person name="Sharma G."/>
            <person name="Khatri I."/>
            <person name="Kaur C."/>
            <person name="Mayilraj S."/>
            <person name="Subramanian S."/>
        </authorList>
    </citation>
    <scope>NUCLEOTIDE SEQUENCE [LARGE SCALE GENOMIC DNA]</scope>
    <source>
        <strain evidence="3 4">DSM 436</strain>
    </source>
</reference>
<evidence type="ECO:0000256" key="1">
    <source>
        <dbReference type="SAM" id="MobiDB-lite"/>
    </source>
</evidence>
<dbReference type="InterPro" id="IPR000120">
    <property type="entry name" value="Amidase"/>
</dbReference>
<dbReference type="PANTHER" id="PTHR11895:SF67">
    <property type="entry name" value="AMIDASE DOMAIN-CONTAINING PROTEIN"/>
    <property type="match status" value="1"/>
</dbReference>
<evidence type="ECO:0000313" key="3">
    <source>
        <dbReference type="EMBL" id="EYF07518.1"/>
    </source>
</evidence>